<dbReference type="FunFam" id="3.40.190.10:FF:000064">
    <property type="entry name" value="Prephenate dehydratase"/>
    <property type="match status" value="1"/>
</dbReference>
<evidence type="ECO:0000256" key="9">
    <source>
        <dbReference type="PIRSR" id="PIRSR001500-2"/>
    </source>
</evidence>
<evidence type="ECO:0000256" key="4">
    <source>
        <dbReference type="ARBA" id="ARBA00022605"/>
    </source>
</evidence>
<dbReference type="RefSeq" id="WP_155111525.1">
    <property type="nucleotide sequence ID" value="NZ_WMIB01000003.1"/>
</dbReference>
<dbReference type="CDD" id="cd04905">
    <property type="entry name" value="ACT_CM-PDT"/>
    <property type="match status" value="1"/>
</dbReference>
<dbReference type="GO" id="GO:0009094">
    <property type="term" value="P:L-phenylalanine biosynthetic process"/>
    <property type="evidence" value="ECO:0007669"/>
    <property type="project" value="UniProtKB-UniPathway"/>
</dbReference>
<dbReference type="SUPFAM" id="SSF53850">
    <property type="entry name" value="Periplasmic binding protein-like II"/>
    <property type="match status" value="1"/>
</dbReference>
<evidence type="ECO:0000256" key="1">
    <source>
        <dbReference type="ARBA" id="ARBA00004741"/>
    </source>
</evidence>
<dbReference type="InterPro" id="IPR018528">
    <property type="entry name" value="Preph_deHydtase_CS"/>
</dbReference>
<evidence type="ECO:0000259" key="12">
    <source>
        <dbReference type="PROSITE" id="PS51671"/>
    </source>
</evidence>
<dbReference type="PANTHER" id="PTHR21022">
    <property type="entry name" value="PREPHENATE DEHYDRATASE P PROTEIN"/>
    <property type="match status" value="1"/>
</dbReference>
<dbReference type="PIRSF" id="PIRSF001500">
    <property type="entry name" value="Chor_mut_pdt_Ppr"/>
    <property type="match status" value="1"/>
</dbReference>
<dbReference type="PANTHER" id="PTHR21022:SF19">
    <property type="entry name" value="PREPHENATE DEHYDRATASE-RELATED"/>
    <property type="match status" value="1"/>
</dbReference>
<evidence type="ECO:0000256" key="2">
    <source>
        <dbReference type="ARBA" id="ARBA00013147"/>
    </source>
</evidence>
<dbReference type="OrthoDB" id="9802281at2"/>
<dbReference type="Proteomes" id="UP000434639">
    <property type="component" value="Unassembled WGS sequence"/>
</dbReference>
<dbReference type="InterPro" id="IPR001086">
    <property type="entry name" value="Preph_deHydtase"/>
</dbReference>
<dbReference type="CDD" id="cd13633">
    <property type="entry name" value="PBP2_Sa-PDT_like"/>
    <property type="match status" value="1"/>
</dbReference>
<evidence type="ECO:0000313" key="14">
    <source>
        <dbReference type="Proteomes" id="UP000434639"/>
    </source>
</evidence>
<dbReference type="SUPFAM" id="SSF55021">
    <property type="entry name" value="ACT-like"/>
    <property type="match status" value="1"/>
</dbReference>
<comment type="catalytic activity">
    <reaction evidence="8 10">
        <text>prephenate + H(+) = 3-phenylpyruvate + CO2 + H2O</text>
        <dbReference type="Rhea" id="RHEA:21648"/>
        <dbReference type="ChEBI" id="CHEBI:15377"/>
        <dbReference type="ChEBI" id="CHEBI:15378"/>
        <dbReference type="ChEBI" id="CHEBI:16526"/>
        <dbReference type="ChEBI" id="CHEBI:18005"/>
        <dbReference type="ChEBI" id="CHEBI:29934"/>
        <dbReference type="EC" id="4.2.1.51"/>
    </reaction>
</comment>
<dbReference type="PROSITE" id="PS51671">
    <property type="entry name" value="ACT"/>
    <property type="match status" value="1"/>
</dbReference>
<dbReference type="PROSITE" id="PS51171">
    <property type="entry name" value="PREPHENATE_DEHYDR_3"/>
    <property type="match status" value="1"/>
</dbReference>
<dbReference type="InterPro" id="IPR002912">
    <property type="entry name" value="ACT_dom"/>
</dbReference>
<dbReference type="GO" id="GO:0005737">
    <property type="term" value="C:cytoplasm"/>
    <property type="evidence" value="ECO:0007669"/>
    <property type="project" value="TreeGrafter"/>
</dbReference>
<evidence type="ECO:0000259" key="11">
    <source>
        <dbReference type="PROSITE" id="PS51171"/>
    </source>
</evidence>
<evidence type="ECO:0000256" key="8">
    <source>
        <dbReference type="ARBA" id="ARBA00047848"/>
    </source>
</evidence>
<dbReference type="Gene3D" id="3.40.190.10">
    <property type="entry name" value="Periplasmic binding protein-like II"/>
    <property type="match status" value="2"/>
</dbReference>
<protein>
    <recommendedName>
        <fullName evidence="3 10">Prephenate dehydratase</fullName>
        <shortName evidence="10">PDT</shortName>
        <ecNumber evidence="2 10">4.2.1.51</ecNumber>
    </recommendedName>
</protein>
<evidence type="ECO:0000256" key="10">
    <source>
        <dbReference type="RuleBase" id="RU361254"/>
    </source>
</evidence>
<dbReference type="UniPathway" id="UPA00121">
    <property type="reaction ID" value="UER00345"/>
</dbReference>
<evidence type="ECO:0000256" key="7">
    <source>
        <dbReference type="ARBA" id="ARBA00023239"/>
    </source>
</evidence>
<dbReference type="Gene3D" id="3.30.70.260">
    <property type="match status" value="1"/>
</dbReference>
<dbReference type="Pfam" id="PF00800">
    <property type="entry name" value="PDT"/>
    <property type="match status" value="1"/>
</dbReference>
<dbReference type="AlphaFoldDB" id="A0A7X2V4D3"/>
<evidence type="ECO:0000256" key="5">
    <source>
        <dbReference type="ARBA" id="ARBA00023141"/>
    </source>
</evidence>
<evidence type="ECO:0000256" key="6">
    <source>
        <dbReference type="ARBA" id="ARBA00023222"/>
    </source>
</evidence>
<reference evidence="13 14" key="1">
    <citation type="journal article" date="2017" name="Int. J. Syst. Evol. Microbiol.">
        <title>Bacillus mangrovi sp. nov., isolated from a sediment sample from a mangrove forest.</title>
        <authorList>
            <person name="Gupta V."/>
            <person name="Singh P.K."/>
            <person name="Korpole S."/>
            <person name="Tanuku N.R.S."/>
            <person name="Pinnaka A.K."/>
        </authorList>
    </citation>
    <scope>NUCLEOTIDE SEQUENCE [LARGE SCALE GENOMIC DNA]</scope>
    <source>
        <strain evidence="13 14">KCTC 33872</strain>
    </source>
</reference>
<keyword evidence="6 10" id="KW-0584">Phenylalanine biosynthesis</keyword>
<feature type="domain" description="Prephenate dehydratase" evidence="11">
    <location>
        <begin position="4"/>
        <end position="185"/>
    </location>
</feature>
<evidence type="ECO:0000313" key="13">
    <source>
        <dbReference type="EMBL" id="MTH52996.1"/>
    </source>
</evidence>
<sequence>MSYRIGFLGPEATFTHLAVSKFFHAQTEQIPYATIPACMDAVAGGDVDFAIVPLENAIEGSVNLTVDYLVHEQPLHIVGELVVPINQHLMVHPSRASSWRDLEKIISHSHAIAQCHRYLHKEFPKAEHSHAASTGAAARHISLNPHENAAVIANEMASEVYGLTIVERDIHDYHYNHTLFAILHPSMNEKPPTLPGFEGKDKTTIMVTLPSDQAGTLHQVLSAFSWRKLNMSKIESRPMKTGLGNYFFLIDLEHAMDGILIPGAISELEALGCGVKVLGSYKAFFA</sequence>
<keyword evidence="5 10" id="KW-0057">Aromatic amino acid biosynthesis</keyword>
<feature type="domain" description="ACT" evidence="12">
    <location>
        <begin position="205"/>
        <end position="282"/>
    </location>
</feature>
<gene>
    <name evidence="10 13" type="primary">pheA</name>
    <name evidence="13" type="ORF">GKZ89_06195</name>
</gene>
<dbReference type="NCBIfam" id="NF008865">
    <property type="entry name" value="PRK11898.1"/>
    <property type="match status" value="1"/>
</dbReference>
<dbReference type="GO" id="GO:0004664">
    <property type="term" value="F:prephenate dehydratase activity"/>
    <property type="evidence" value="ECO:0007669"/>
    <property type="project" value="UniProtKB-UniRule"/>
</dbReference>
<keyword evidence="7 10" id="KW-0456">Lyase</keyword>
<keyword evidence="14" id="KW-1185">Reference proteome</keyword>
<dbReference type="EMBL" id="WMIB01000003">
    <property type="protein sequence ID" value="MTH52996.1"/>
    <property type="molecule type" value="Genomic_DNA"/>
</dbReference>
<keyword evidence="4 10" id="KW-0028">Amino-acid biosynthesis</keyword>
<name>A0A7X2V4D3_9BACI</name>
<proteinExistence type="predicted"/>
<dbReference type="EC" id="4.2.1.51" evidence="2 10"/>
<comment type="caution">
    <text evidence="13">The sequence shown here is derived from an EMBL/GenBank/DDBJ whole genome shotgun (WGS) entry which is preliminary data.</text>
</comment>
<dbReference type="PROSITE" id="PS00858">
    <property type="entry name" value="PREPHENATE_DEHYDR_2"/>
    <property type="match status" value="1"/>
</dbReference>
<feature type="site" description="Essential for prephenate dehydratase activity" evidence="9">
    <location>
        <position position="178"/>
    </location>
</feature>
<dbReference type="InterPro" id="IPR008242">
    <property type="entry name" value="Chor_mutase/pphenate_deHydtase"/>
</dbReference>
<comment type="pathway">
    <text evidence="1 10">Amino-acid biosynthesis; L-phenylalanine biosynthesis; phenylpyruvate from prephenate: step 1/1.</text>
</comment>
<organism evidence="13 14">
    <name type="scientific">Metabacillus mangrovi</name>
    <dbReference type="NCBI Taxonomy" id="1491830"/>
    <lineage>
        <taxon>Bacteria</taxon>
        <taxon>Bacillati</taxon>
        <taxon>Bacillota</taxon>
        <taxon>Bacilli</taxon>
        <taxon>Bacillales</taxon>
        <taxon>Bacillaceae</taxon>
        <taxon>Metabacillus</taxon>
    </lineage>
</organism>
<accession>A0A7X2V4D3</accession>
<dbReference type="InterPro" id="IPR045865">
    <property type="entry name" value="ACT-like_dom_sf"/>
</dbReference>
<dbReference type="FunFam" id="3.30.70.260:FF:000012">
    <property type="entry name" value="Prephenate dehydratase"/>
    <property type="match status" value="1"/>
</dbReference>
<evidence type="ECO:0000256" key="3">
    <source>
        <dbReference type="ARBA" id="ARBA00021872"/>
    </source>
</evidence>